<dbReference type="EMBL" id="JH000889">
    <property type="protein sequence ID" value="EGW07020.1"/>
    <property type="molecule type" value="Genomic_DNA"/>
</dbReference>
<evidence type="ECO:0000313" key="2">
    <source>
        <dbReference type="Proteomes" id="UP000001075"/>
    </source>
</evidence>
<dbReference type="Proteomes" id="UP000001075">
    <property type="component" value="Unassembled WGS sequence"/>
</dbReference>
<dbReference type="InParanoid" id="G3HXQ7"/>
<accession>G3HXQ7</accession>
<dbReference type="AlphaFoldDB" id="G3HXQ7"/>
<reference evidence="2" key="1">
    <citation type="journal article" date="2011" name="Nat. Biotechnol.">
        <title>The genomic sequence of the Chinese hamster ovary (CHO)-K1 cell line.</title>
        <authorList>
            <person name="Xu X."/>
            <person name="Nagarajan H."/>
            <person name="Lewis N.E."/>
            <person name="Pan S."/>
            <person name="Cai Z."/>
            <person name="Liu X."/>
            <person name="Chen W."/>
            <person name="Xie M."/>
            <person name="Wang W."/>
            <person name="Hammond S."/>
            <person name="Andersen M.R."/>
            <person name="Neff N."/>
            <person name="Passarelli B."/>
            <person name="Koh W."/>
            <person name="Fan H.C."/>
            <person name="Wang J."/>
            <person name="Gui Y."/>
            <person name="Lee K.H."/>
            <person name="Betenbaugh M.J."/>
            <person name="Quake S.R."/>
            <person name="Famili I."/>
            <person name="Palsson B.O."/>
            <person name="Wang J."/>
        </authorList>
    </citation>
    <scope>NUCLEOTIDE SEQUENCE [LARGE SCALE GENOMIC DNA]</scope>
    <source>
        <strain evidence="2">CHO K1 cell line</strain>
    </source>
</reference>
<proteinExistence type="predicted"/>
<name>G3HXQ7_CRIGR</name>
<organism evidence="1 2">
    <name type="scientific">Cricetulus griseus</name>
    <name type="common">Chinese hamster</name>
    <name type="synonym">Cricetulus barabensis griseus</name>
    <dbReference type="NCBI Taxonomy" id="10029"/>
    <lineage>
        <taxon>Eukaryota</taxon>
        <taxon>Metazoa</taxon>
        <taxon>Chordata</taxon>
        <taxon>Craniata</taxon>
        <taxon>Vertebrata</taxon>
        <taxon>Euteleostomi</taxon>
        <taxon>Mammalia</taxon>
        <taxon>Eutheria</taxon>
        <taxon>Euarchontoglires</taxon>
        <taxon>Glires</taxon>
        <taxon>Rodentia</taxon>
        <taxon>Myomorpha</taxon>
        <taxon>Muroidea</taxon>
        <taxon>Cricetidae</taxon>
        <taxon>Cricetinae</taxon>
        <taxon>Cricetulus</taxon>
    </lineage>
</organism>
<sequence length="59" mass="6592">MLFHILKDTVLVSKTNHILCQQQITAASVLAALWLTGLTQVPQPILVPSHDYYLHPSIL</sequence>
<evidence type="ECO:0000313" key="1">
    <source>
        <dbReference type="EMBL" id="EGW07020.1"/>
    </source>
</evidence>
<gene>
    <name evidence="1" type="ORF">I79_015819</name>
</gene>
<protein>
    <submittedName>
        <fullName evidence="1">Uncharacterized protein</fullName>
    </submittedName>
</protein>